<reference evidence="1 2" key="1">
    <citation type="journal article" date="2016" name="Nat. Commun.">
        <title>Thousands of microbial genomes shed light on interconnected biogeochemical processes in an aquifer system.</title>
        <authorList>
            <person name="Anantharaman K."/>
            <person name="Brown C.T."/>
            <person name="Hug L.A."/>
            <person name="Sharon I."/>
            <person name="Castelle C.J."/>
            <person name="Probst A.J."/>
            <person name="Thomas B.C."/>
            <person name="Singh A."/>
            <person name="Wilkins M.J."/>
            <person name="Karaoz U."/>
            <person name="Brodie E.L."/>
            <person name="Williams K.H."/>
            <person name="Hubbard S.S."/>
            <person name="Banfield J.F."/>
        </authorList>
    </citation>
    <scope>NUCLEOTIDE SEQUENCE [LARGE SCALE GENOMIC DNA]</scope>
</reference>
<organism evidence="1 2">
    <name type="scientific">Candidatus Muproteobacteria bacterium RIFCSPHIGHO2_01_FULL_65_16</name>
    <dbReference type="NCBI Taxonomy" id="1817764"/>
    <lineage>
        <taxon>Bacteria</taxon>
        <taxon>Pseudomonadati</taxon>
        <taxon>Pseudomonadota</taxon>
        <taxon>Candidatus Muproteobacteria</taxon>
    </lineage>
</organism>
<evidence type="ECO:0000313" key="1">
    <source>
        <dbReference type="EMBL" id="OGI44580.1"/>
    </source>
</evidence>
<proteinExistence type="predicted"/>
<accession>A0A1F6THH0</accession>
<sequence length="71" mass="7975">MKKYITGFIIGAIVAFPLGINFGKDVPLFSNPFAAKPDIPDRVIERTGKTLDDAKEAIHEATKPMQDRFRR</sequence>
<evidence type="ECO:0000313" key="2">
    <source>
        <dbReference type="Proteomes" id="UP000179360"/>
    </source>
</evidence>
<name>A0A1F6THH0_9PROT</name>
<dbReference type="EMBL" id="MFSY01000119">
    <property type="protein sequence ID" value="OGI44580.1"/>
    <property type="molecule type" value="Genomic_DNA"/>
</dbReference>
<comment type="caution">
    <text evidence="1">The sequence shown here is derived from an EMBL/GenBank/DDBJ whole genome shotgun (WGS) entry which is preliminary data.</text>
</comment>
<dbReference type="AlphaFoldDB" id="A0A1F6THH0"/>
<dbReference type="Proteomes" id="UP000179360">
    <property type="component" value="Unassembled WGS sequence"/>
</dbReference>
<gene>
    <name evidence="1" type="ORF">A2637_06645</name>
</gene>
<protein>
    <submittedName>
        <fullName evidence="1">Uncharacterized protein</fullName>
    </submittedName>
</protein>